<evidence type="ECO:0000256" key="4">
    <source>
        <dbReference type="ARBA" id="ARBA00022692"/>
    </source>
</evidence>
<dbReference type="InterPro" id="IPR006685">
    <property type="entry name" value="MscS_channel_2nd"/>
</dbReference>
<feature type="transmembrane region" description="Helical" evidence="8">
    <location>
        <begin position="219"/>
        <end position="240"/>
    </location>
</feature>
<dbReference type="InterPro" id="IPR010920">
    <property type="entry name" value="LSM_dom_sf"/>
</dbReference>
<feature type="compositionally biased region" description="Low complexity" evidence="7">
    <location>
        <begin position="760"/>
        <end position="770"/>
    </location>
</feature>
<feature type="region of interest" description="Disordered" evidence="7">
    <location>
        <begin position="735"/>
        <end position="795"/>
    </location>
</feature>
<dbReference type="AlphaFoldDB" id="A0A0F9W3D2"/>
<feature type="transmembrane region" description="Helical" evidence="8">
    <location>
        <begin position="365"/>
        <end position="389"/>
    </location>
</feature>
<dbReference type="SUPFAM" id="SSF82861">
    <property type="entry name" value="Mechanosensitive channel protein MscS (YggB), transmembrane region"/>
    <property type="match status" value="1"/>
</dbReference>
<dbReference type="InterPro" id="IPR049278">
    <property type="entry name" value="MS_channel_C"/>
</dbReference>
<feature type="transmembrane region" description="Helical" evidence="8">
    <location>
        <begin position="427"/>
        <end position="450"/>
    </location>
</feature>
<feature type="transmembrane region" description="Helical" evidence="8">
    <location>
        <begin position="462"/>
        <end position="483"/>
    </location>
</feature>
<evidence type="ECO:0000313" key="13">
    <source>
        <dbReference type="EMBL" id="KKO10845.1"/>
    </source>
</evidence>
<protein>
    <recommendedName>
        <fullName evidence="14">Mechanosensitive ion channel inner membrane domain-containing protein</fullName>
    </recommendedName>
</protein>
<feature type="domain" description="Mechanosensitive ion channel transmembrane helices 2/3" evidence="11">
    <location>
        <begin position="510"/>
        <end position="550"/>
    </location>
</feature>
<evidence type="ECO:0000259" key="10">
    <source>
        <dbReference type="Pfam" id="PF21082"/>
    </source>
</evidence>
<keyword evidence="3" id="KW-1003">Cell membrane</keyword>
<evidence type="ECO:0000256" key="7">
    <source>
        <dbReference type="SAM" id="MobiDB-lite"/>
    </source>
</evidence>
<dbReference type="Pfam" id="PF21082">
    <property type="entry name" value="MS_channel_3rd"/>
    <property type="match status" value="1"/>
</dbReference>
<dbReference type="Gene3D" id="1.10.287.1260">
    <property type="match status" value="1"/>
</dbReference>
<reference evidence="13" key="1">
    <citation type="journal article" date="2015" name="Nature">
        <title>Complex archaea that bridge the gap between prokaryotes and eukaryotes.</title>
        <authorList>
            <person name="Spang A."/>
            <person name="Saw J.H."/>
            <person name="Jorgensen S.L."/>
            <person name="Zaremba-Niedzwiedzka K."/>
            <person name="Martijn J."/>
            <person name="Lind A.E."/>
            <person name="van Eijk R."/>
            <person name="Schleper C."/>
            <person name="Guy L."/>
            <person name="Ettema T.J."/>
        </authorList>
    </citation>
    <scope>NUCLEOTIDE SEQUENCE</scope>
</reference>
<feature type="transmembrane region" description="Helical" evidence="8">
    <location>
        <begin position="134"/>
        <end position="153"/>
    </location>
</feature>
<sequence length="795" mass="85151">MIKTQLQAFAAFLVLILTTLFTTPSVFAAEAPASTGSPDTETYANLADILQDEQARERLILDLRALAAGDTPEVPTAIADGSAERISPARQIADSTRDLAEGFVTQAFAAVEAVGQLVSGDSALDVSELAGTGVNLLIVMAVTIGLFLVLRLVSRPLFASINRWALDESGRSAMLRKAVAVIGSALIDALVIVLAYVAGYVVALFVLGSSGEMDVHQSLFLNAFLLIEVFKAIIRGLFASRDDGLRMLPLSAEQAAYWNAWLARLSGFIGYGILFLVPLVSVTLTPAVGRLVAFIVMLLAFLYALAIILQNKASVSQGLLLRAGHADLAFNRVLLTMFAKSWYVVAIVYFAALALVTVARPEDALPFMLMASLQTLIAIGVGLFVSVVLSQLISRGFHLPEETQARFPMLESRLNSFLPNIMKVVRLAILLVIVGFVADAWGLFDLMAWYASETGARTLSTVVSVVIIILVAMLIWIGLASWIEQRLNPAAGAHEASARERTLLTIFRNAVAITIIVMTAMIVLSEIGINIGPLIAGAGVLGLAIGFGAQKLVQDIITGVFIQLENAINAGDVVSAAGVTGTAEKLTIRSLGIRDLSGTYHLIPFSSVDTVANYMREFAYHVGEYGVAYREDIDEVIIKLREAFAELIADPAHKANIIADLEVHGVTALADSSVNIRVRIKTLPGTQWGVGRAYNRLVKYHLDAAGIEIPFPHLTMYFGQDKQGKAPPAPIVIESSSETSVEQAQKPAAELEDSRAEPVSQSSAKSSGKTSARKNVRKGAKTNASKGNDYDEADD</sequence>
<evidence type="ECO:0008006" key="14">
    <source>
        <dbReference type="Google" id="ProtNLM"/>
    </source>
</evidence>
<feature type="transmembrane region" description="Helical" evidence="8">
    <location>
        <begin position="503"/>
        <end position="525"/>
    </location>
</feature>
<evidence type="ECO:0000259" key="9">
    <source>
        <dbReference type="Pfam" id="PF00924"/>
    </source>
</evidence>
<comment type="similarity">
    <text evidence="2">Belongs to the MscS (TC 1.A.23) family.</text>
</comment>
<evidence type="ECO:0000256" key="6">
    <source>
        <dbReference type="ARBA" id="ARBA00023136"/>
    </source>
</evidence>
<name>A0A0F9W3D2_9ZZZZ</name>
<dbReference type="Pfam" id="PF21088">
    <property type="entry name" value="MS_channel_1st"/>
    <property type="match status" value="1"/>
</dbReference>
<dbReference type="InterPro" id="IPR011014">
    <property type="entry name" value="MscS_channel_TM-2"/>
</dbReference>
<dbReference type="GO" id="GO:0005886">
    <property type="term" value="C:plasma membrane"/>
    <property type="evidence" value="ECO:0007669"/>
    <property type="project" value="UniProtKB-SubCell"/>
</dbReference>
<feature type="transmembrane region" description="Helical" evidence="8">
    <location>
        <begin position="341"/>
        <end position="359"/>
    </location>
</feature>
<dbReference type="Gene3D" id="2.30.30.60">
    <property type="match status" value="1"/>
</dbReference>
<comment type="subcellular location">
    <subcellularLocation>
        <location evidence="1">Cell membrane</location>
        <topology evidence="1">Multi-pass membrane protein</topology>
    </subcellularLocation>
</comment>
<evidence type="ECO:0000259" key="12">
    <source>
        <dbReference type="Pfam" id="PF25392"/>
    </source>
</evidence>
<feature type="transmembrane region" description="Helical" evidence="8">
    <location>
        <begin position="261"/>
        <end position="281"/>
    </location>
</feature>
<dbReference type="InterPro" id="IPR057485">
    <property type="entry name" value="YbiO-like_TM1"/>
</dbReference>
<dbReference type="InterPro" id="IPR023408">
    <property type="entry name" value="MscS_beta-dom_sf"/>
</dbReference>
<feature type="transmembrane region" description="Helical" evidence="8">
    <location>
        <begin position="531"/>
        <end position="549"/>
    </location>
</feature>
<dbReference type="InterPro" id="IPR011066">
    <property type="entry name" value="MscS_channel_C_sf"/>
</dbReference>
<dbReference type="GO" id="GO:0008381">
    <property type="term" value="F:mechanosensitive monoatomic ion channel activity"/>
    <property type="evidence" value="ECO:0007669"/>
    <property type="project" value="InterPro"/>
</dbReference>
<evidence type="ECO:0000256" key="8">
    <source>
        <dbReference type="SAM" id="Phobius"/>
    </source>
</evidence>
<feature type="domain" description="Moderate conductance mechanosensitive channel YbiO-like transmembrane helix 1" evidence="12">
    <location>
        <begin position="371"/>
        <end position="449"/>
    </location>
</feature>
<dbReference type="EMBL" id="LAZR01000004">
    <property type="protein sequence ID" value="KKO10845.1"/>
    <property type="molecule type" value="Genomic_DNA"/>
</dbReference>
<keyword evidence="6 8" id="KW-0472">Membrane</keyword>
<dbReference type="SUPFAM" id="SSF50182">
    <property type="entry name" value="Sm-like ribonucleoproteins"/>
    <property type="match status" value="1"/>
</dbReference>
<evidence type="ECO:0000259" key="11">
    <source>
        <dbReference type="Pfam" id="PF21088"/>
    </source>
</evidence>
<proteinExistence type="inferred from homology"/>
<feature type="domain" description="Mechanosensitive ion channel MscS C-terminal" evidence="10">
    <location>
        <begin position="625"/>
        <end position="709"/>
    </location>
</feature>
<dbReference type="PANTHER" id="PTHR30460:SF0">
    <property type="entry name" value="MODERATE CONDUCTANCE MECHANOSENSITIVE CHANNEL YBIO"/>
    <property type="match status" value="1"/>
</dbReference>
<feature type="transmembrane region" description="Helical" evidence="8">
    <location>
        <begin position="178"/>
        <end position="207"/>
    </location>
</feature>
<dbReference type="SUPFAM" id="SSF82689">
    <property type="entry name" value="Mechanosensitive channel protein MscS (YggB), C-terminal domain"/>
    <property type="match status" value="1"/>
</dbReference>
<dbReference type="InterPro" id="IPR045276">
    <property type="entry name" value="YbiO_bact"/>
</dbReference>
<evidence type="ECO:0000256" key="3">
    <source>
        <dbReference type="ARBA" id="ARBA00022475"/>
    </source>
</evidence>
<evidence type="ECO:0000256" key="2">
    <source>
        <dbReference type="ARBA" id="ARBA00008017"/>
    </source>
</evidence>
<evidence type="ECO:0000256" key="1">
    <source>
        <dbReference type="ARBA" id="ARBA00004651"/>
    </source>
</evidence>
<comment type="caution">
    <text evidence="13">The sequence shown here is derived from an EMBL/GenBank/DDBJ whole genome shotgun (WGS) entry which is preliminary data.</text>
</comment>
<gene>
    <name evidence="13" type="ORF">LCGC14_0023280</name>
</gene>
<organism evidence="13">
    <name type="scientific">marine sediment metagenome</name>
    <dbReference type="NCBI Taxonomy" id="412755"/>
    <lineage>
        <taxon>unclassified sequences</taxon>
        <taxon>metagenomes</taxon>
        <taxon>ecological metagenomes</taxon>
    </lineage>
</organism>
<dbReference type="InterPro" id="IPR049142">
    <property type="entry name" value="MS_channel_1st"/>
</dbReference>
<dbReference type="Gene3D" id="3.30.70.100">
    <property type="match status" value="1"/>
</dbReference>
<dbReference type="PANTHER" id="PTHR30460">
    <property type="entry name" value="MODERATE CONDUCTANCE MECHANOSENSITIVE CHANNEL YBIO"/>
    <property type="match status" value="1"/>
</dbReference>
<feature type="transmembrane region" description="Helical" evidence="8">
    <location>
        <begin position="287"/>
        <end position="309"/>
    </location>
</feature>
<dbReference type="Pfam" id="PF00924">
    <property type="entry name" value="MS_channel_2nd"/>
    <property type="match status" value="1"/>
</dbReference>
<evidence type="ECO:0000256" key="5">
    <source>
        <dbReference type="ARBA" id="ARBA00022989"/>
    </source>
</evidence>
<feature type="domain" description="Mechanosensitive ion channel MscS" evidence="9">
    <location>
        <begin position="552"/>
        <end position="615"/>
    </location>
</feature>
<accession>A0A0F9W3D2</accession>
<dbReference type="Pfam" id="PF25392">
    <property type="entry name" value="MS_channel_TM1"/>
    <property type="match status" value="1"/>
</dbReference>
<keyword evidence="4 8" id="KW-0812">Transmembrane</keyword>
<keyword evidence="5 8" id="KW-1133">Transmembrane helix</keyword>
<feature type="compositionally biased region" description="Basic residues" evidence="7">
    <location>
        <begin position="771"/>
        <end position="780"/>
    </location>
</feature>